<proteinExistence type="inferred from homology"/>
<gene>
    <name evidence="3" type="ORF">KP509_07G034300</name>
</gene>
<dbReference type="InterPro" id="IPR040390">
    <property type="entry name" value="TIFY/JAZ"/>
</dbReference>
<evidence type="ECO:0000256" key="1">
    <source>
        <dbReference type="ARBA" id="ARBA00008614"/>
    </source>
</evidence>
<dbReference type="GO" id="GO:0005634">
    <property type="term" value="C:nucleus"/>
    <property type="evidence" value="ECO:0007669"/>
    <property type="project" value="TreeGrafter"/>
</dbReference>
<dbReference type="GO" id="GO:0009611">
    <property type="term" value="P:response to wounding"/>
    <property type="evidence" value="ECO:0007669"/>
    <property type="project" value="TreeGrafter"/>
</dbReference>
<dbReference type="Proteomes" id="UP000825935">
    <property type="component" value="Chromosome 7"/>
</dbReference>
<accession>A0A8T2U8U7</accession>
<reference evidence="3" key="1">
    <citation type="submission" date="2021-08" db="EMBL/GenBank/DDBJ databases">
        <title>WGS assembly of Ceratopteris richardii.</title>
        <authorList>
            <person name="Marchant D.B."/>
            <person name="Chen G."/>
            <person name="Jenkins J."/>
            <person name="Shu S."/>
            <person name="Leebens-Mack J."/>
            <person name="Grimwood J."/>
            <person name="Schmutz J."/>
            <person name="Soltis P."/>
            <person name="Soltis D."/>
            <person name="Chen Z.-H."/>
        </authorList>
    </citation>
    <scope>NUCLEOTIDE SEQUENCE</scope>
    <source>
        <strain evidence="3">Whitten #5841</strain>
        <tissue evidence="3">Leaf</tissue>
    </source>
</reference>
<dbReference type="PANTHER" id="PTHR33077">
    <property type="entry name" value="PROTEIN TIFY 4A-RELATED-RELATED"/>
    <property type="match status" value="1"/>
</dbReference>
<dbReference type="Pfam" id="PF06200">
    <property type="entry name" value="tify"/>
    <property type="match status" value="1"/>
</dbReference>
<comment type="similarity">
    <text evidence="1">Belongs to the TIFY/JAZ family.</text>
</comment>
<name>A0A8T2U8U7_CERRI</name>
<dbReference type="GO" id="GO:2000022">
    <property type="term" value="P:regulation of jasmonic acid mediated signaling pathway"/>
    <property type="evidence" value="ECO:0007669"/>
    <property type="project" value="TreeGrafter"/>
</dbReference>
<dbReference type="InterPro" id="IPR018467">
    <property type="entry name" value="CCT_CS"/>
</dbReference>
<dbReference type="AlphaFoldDB" id="A0A8T2U8U7"/>
<evidence type="ECO:0000259" key="2">
    <source>
        <dbReference type="PROSITE" id="PS51320"/>
    </source>
</evidence>
<dbReference type="Pfam" id="PF09425">
    <property type="entry name" value="Jas_motif"/>
    <property type="match status" value="1"/>
</dbReference>
<dbReference type="PROSITE" id="PS51320">
    <property type="entry name" value="TIFY"/>
    <property type="match status" value="1"/>
</dbReference>
<dbReference type="PANTHER" id="PTHR33077:SF60">
    <property type="entry name" value="TIFY DOMAIN-CONTAINING PROTEIN"/>
    <property type="match status" value="1"/>
</dbReference>
<dbReference type="SMART" id="SM00979">
    <property type="entry name" value="TIFY"/>
    <property type="match status" value="1"/>
</dbReference>
<dbReference type="EMBL" id="CM035412">
    <property type="protein sequence ID" value="KAH7432681.1"/>
    <property type="molecule type" value="Genomic_DNA"/>
</dbReference>
<dbReference type="InterPro" id="IPR010399">
    <property type="entry name" value="Tify_dom"/>
</dbReference>
<dbReference type="OrthoDB" id="1937734at2759"/>
<comment type="caution">
    <text evidence="3">The sequence shown here is derived from an EMBL/GenBank/DDBJ whole genome shotgun (WGS) entry which is preliminary data.</text>
</comment>
<organism evidence="3 4">
    <name type="scientific">Ceratopteris richardii</name>
    <name type="common">Triangle waterfern</name>
    <dbReference type="NCBI Taxonomy" id="49495"/>
    <lineage>
        <taxon>Eukaryota</taxon>
        <taxon>Viridiplantae</taxon>
        <taxon>Streptophyta</taxon>
        <taxon>Embryophyta</taxon>
        <taxon>Tracheophyta</taxon>
        <taxon>Polypodiopsida</taxon>
        <taxon>Polypodiidae</taxon>
        <taxon>Polypodiales</taxon>
        <taxon>Pteridineae</taxon>
        <taxon>Pteridaceae</taxon>
        <taxon>Parkerioideae</taxon>
        <taxon>Ceratopteris</taxon>
    </lineage>
</organism>
<sequence length="189" mass="20729">MTMNTLDLLGKLARRDSDSLIASRPAERTPDLTIFYLDTVNVYNRVPSEKAHAIMHLAASCSSRQNYSPDNGSTLIGEANTTSDTSSMGIRASNPVNSTTCIPSIGGSTTIKQSFSRTSAASPSTAVQVLQAERKPGQFISQRTQAKLSFARRSSLARFLEKRKTSVHIQTEKQAEEEIIDHEAKKLKR</sequence>
<evidence type="ECO:0000313" key="4">
    <source>
        <dbReference type="Proteomes" id="UP000825935"/>
    </source>
</evidence>
<evidence type="ECO:0000313" key="3">
    <source>
        <dbReference type="EMBL" id="KAH7432681.1"/>
    </source>
</evidence>
<feature type="domain" description="Tify" evidence="2">
    <location>
        <begin position="25"/>
        <end position="60"/>
    </location>
</feature>
<dbReference type="GO" id="GO:0031347">
    <property type="term" value="P:regulation of defense response"/>
    <property type="evidence" value="ECO:0007669"/>
    <property type="project" value="TreeGrafter"/>
</dbReference>
<protein>
    <recommendedName>
        <fullName evidence="2">Tify domain-containing protein</fullName>
    </recommendedName>
</protein>
<keyword evidence="4" id="KW-1185">Reference proteome</keyword>